<dbReference type="InterPro" id="IPR000916">
    <property type="entry name" value="Bet_v_I/MLP"/>
</dbReference>
<dbReference type="GO" id="GO:0005737">
    <property type="term" value="C:cytoplasm"/>
    <property type="evidence" value="ECO:0007669"/>
    <property type="project" value="TreeGrafter"/>
</dbReference>
<dbReference type="PANTHER" id="PTHR31213">
    <property type="entry name" value="OS08G0374000 PROTEIN-RELATED"/>
    <property type="match status" value="1"/>
</dbReference>
<dbReference type="Pfam" id="PF00407">
    <property type="entry name" value="Bet_v_1"/>
    <property type="match status" value="1"/>
</dbReference>
<keyword evidence="6" id="KW-1185">Reference proteome</keyword>
<evidence type="ECO:0000259" key="4">
    <source>
        <dbReference type="Pfam" id="PF00407"/>
    </source>
</evidence>
<organism evidence="5 6">
    <name type="scientific">Cephalotus follicularis</name>
    <name type="common">Albany pitcher plant</name>
    <dbReference type="NCBI Taxonomy" id="3775"/>
    <lineage>
        <taxon>Eukaryota</taxon>
        <taxon>Viridiplantae</taxon>
        <taxon>Streptophyta</taxon>
        <taxon>Embryophyta</taxon>
        <taxon>Tracheophyta</taxon>
        <taxon>Spermatophyta</taxon>
        <taxon>Magnoliopsida</taxon>
        <taxon>eudicotyledons</taxon>
        <taxon>Gunneridae</taxon>
        <taxon>Pentapetalae</taxon>
        <taxon>rosids</taxon>
        <taxon>fabids</taxon>
        <taxon>Oxalidales</taxon>
        <taxon>Cephalotaceae</taxon>
        <taxon>Cephalotus</taxon>
    </lineage>
</organism>
<evidence type="ECO:0000313" key="6">
    <source>
        <dbReference type="Proteomes" id="UP000187406"/>
    </source>
</evidence>
<name>A0A1Q3B8S3_CEPFO</name>
<dbReference type="GO" id="GO:0006952">
    <property type="term" value="P:defense response"/>
    <property type="evidence" value="ECO:0007669"/>
    <property type="project" value="UniProtKB-KW"/>
</dbReference>
<sequence>MGVVTYESEGSSVIPPVRLFNAFVLDADNLLIKIAPKAFKSIELIEGDGGPGSIKKTTFHEGLQFNYVKHKIEAIDKENHTYSYSVIEGDALVKGLVEKITNEIKILPSPEGGSILKSTNTYYTVGDAEIKEEQIMAGKEKASKLLKGIEAYLLANPDAYN</sequence>
<dbReference type="SUPFAM" id="SSF55961">
    <property type="entry name" value="Bet v1-like"/>
    <property type="match status" value="1"/>
</dbReference>
<dbReference type="Gene3D" id="3.30.530.20">
    <property type="match status" value="1"/>
</dbReference>
<evidence type="ECO:0000256" key="3">
    <source>
        <dbReference type="ARBA" id="ARBA00023265"/>
    </source>
</evidence>
<feature type="domain" description="Bet v I/Major latex protein" evidence="4">
    <location>
        <begin position="1"/>
        <end position="156"/>
    </location>
</feature>
<comment type="similarity">
    <text evidence="1">Belongs to the BetVI family.</text>
</comment>
<dbReference type="PANTHER" id="PTHR31213:SF55">
    <property type="entry name" value="STRESS-INDUCED PROTEIN SAM22"/>
    <property type="match status" value="1"/>
</dbReference>
<dbReference type="FunFam" id="3.30.530.20:FF:000007">
    <property type="entry name" value="Major pollen allergen Bet v 1-A"/>
    <property type="match status" value="1"/>
</dbReference>
<dbReference type="GO" id="GO:0005634">
    <property type="term" value="C:nucleus"/>
    <property type="evidence" value="ECO:0007669"/>
    <property type="project" value="TreeGrafter"/>
</dbReference>
<comment type="caution">
    <text evidence="5">The sequence shown here is derived from an EMBL/GenBank/DDBJ whole genome shotgun (WGS) entry which is preliminary data.</text>
</comment>
<dbReference type="InterPro" id="IPR023393">
    <property type="entry name" value="START-like_dom_sf"/>
</dbReference>
<evidence type="ECO:0000313" key="5">
    <source>
        <dbReference type="EMBL" id="GAV64182.1"/>
    </source>
</evidence>
<protein>
    <submittedName>
        <fullName evidence="5">Bet_v_1 domain-containing protein</fullName>
    </submittedName>
</protein>
<gene>
    <name evidence="5" type="ORF">CFOL_v3_07700</name>
</gene>
<dbReference type="AlphaFoldDB" id="A0A1Q3B8S3"/>
<dbReference type="GO" id="GO:0010427">
    <property type="term" value="F:abscisic acid binding"/>
    <property type="evidence" value="ECO:0007669"/>
    <property type="project" value="InterPro"/>
</dbReference>
<evidence type="ECO:0000256" key="2">
    <source>
        <dbReference type="ARBA" id="ARBA00022821"/>
    </source>
</evidence>
<accession>A0A1Q3B8S3</accession>
<keyword evidence="3" id="KW-0568">Pathogenesis-related protein</keyword>
<keyword evidence="2" id="KW-0611">Plant defense</keyword>
<dbReference type="GO" id="GO:0004864">
    <property type="term" value="F:protein phosphatase inhibitor activity"/>
    <property type="evidence" value="ECO:0007669"/>
    <property type="project" value="InterPro"/>
</dbReference>
<reference evidence="6" key="1">
    <citation type="submission" date="2016-04" db="EMBL/GenBank/DDBJ databases">
        <title>Cephalotus genome sequencing.</title>
        <authorList>
            <person name="Fukushima K."/>
            <person name="Hasebe M."/>
            <person name="Fang X."/>
        </authorList>
    </citation>
    <scope>NUCLEOTIDE SEQUENCE [LARGE SCALE GENOMIC DNA]</scope>
    <source>
        <strain evidence="6">cv. St1</strain>
    </source>
</reference>
<dbReference type="EMBL" id="BDDD01000336">
    <property type="protein sequence ID" value="GAV64182.1"/>
    <property type="molecule type" value="Genomic_DNA"/>
</dbReference>
<dbReference type="InterPro" id="IPR050279">
    <property type="entry name" value="Plant_def-hormone_signal"/>
</dbReference>
<dbReference type="OrthoDB" id="1858506at2759"/>
<dbReference type="GO" id="GO:0038023">
    <property type="term" value="F:signaling receptor activity"/>
    <property type="evidence" value="ECO:0007669"/>
    <property type="project" value="InterPro"/>
</dbReference>
<dbReference type="CDD" id="cd07816">
    <property type="entry name" value="Bet_v1-like"/>
    <property type="match status" value="1"/>
</dbReference>
<dbReference type="STRING" id="3775.A0A1Q3B8S3"/>
<dbReference type="Proteomes" id="UP000187406">
    <property type="component" value="Unassembled WGS sequence"/>
</dbReference>
<dbReference type="InParanoid" id="A0A1Q3B8S3"/>
<dbReference type="InterPro" id="IPR024949">
    <property type="entry name" value="Bet_v_I_allergen"/>
</dbReference>
<evidence type="ECO:0000256" key="1">
    <source>
        <dbReference type="ARBA" id="ARBA00009744"/>
    </source>
</evidence>
<dbReference type="PRINTS" id="PR00634">
    <property type="entry name" value="BETALLERGEN"/>
</dbReference>
<dbReference type="GO" id="GO:0009738">
    <property type="term" value="P:abscisic acid-activated signaling pathway"/>
    <property type="evidence" value="ECO:0007669"/>
    <property type="project" value="InterPro"/>
</dbReference>
<proteinExistence type="inferred from homology"/>